<feature type="non-terminal residue" evidence="9">
    <location>
        <position position="1"/>
    </location>
</feature>
<name>A0A643CY71_PSEVA</name>
<keyword evidence="6" id="KW-0460">Magnesium</keyword>
<evidence type="ECO:0000256" key="6">
    <source>
        <dbReference type="ARBA" id="ARBA00022842"/>
    </source>
</evidence>
<dbReference type="EMBL" id="VZPU01000090">
    <property type="protein sequence ID" value="KAB0482227.1"/>
    <property type="molecule type" value="Genomic_DNA"/>
</dbReference>
<accession>A0A643CY71</accession>
<dbReference type="Pfam" id="PF02773">
    <property type="entry name" value="S-AdoMet_synt_C"/>
    <property type="match status" value="1"/>
</dbReference>
<proteinExistence type="predicted"/>
<keyword evidence="4" id="KW-0547">Nucleotide-binding</keyword>
<evidence type="ECO:0000256" key="2">
    <source>
        <dbReference type="ARBA" id="ARBA00022679"/>
    </source>
</evidence>
<keyword evidence="7" id="KW-0630">Potassium</keyword>
<protein>
    <submittedName>
        <fullName evidence="9">Methionine adenosyltransferase</fullName>
        <ecNumber evidence="9">2.5.1.6</ecNumber>
    </submittedName>
</protein>
<evidence type="ECO:0000256" key="5">
    <source>
        <dbReference type="ARBA" id="ARBA00022840"/>
    </source>
</evidence>
<dbReference type="GO" id="GO:0006730">
    <property type="term" value="P:one-carbon metabolic process"/>
    <property type="evidence" value="ECO:0007669"/>
    <property type="project" value="UniProtKB-KW"/>
</dbReference>
<dbReference type="SUPFAM" id="SSF55973">
    <property type="entry name" value="S-adenosylmethionine synthetase"/>
    <property type="match status" value="2"/>
</dbReference>
<reference evidence="9" key="1">
    <citation type="submission" date="2019-09" db="EMBL/GenBank/DDBJ databases">
        <title>Draft genome sequences of 48 bacterial type strains from the CCUG.</title>
        <authorList>
            <person name="Tunovic T."/>
            <person name="Pineiro-Iglesias B."/>
            <person name="Unosson C."/>
            <person name="Inganas E."/>
            <person name="Ohlen M."/>
            <person name="Cardew S."/>
            <person name="Jensie-Markopoulos S."/>
            <person name="Salva-Serra F."/>
            <person name="Jaen-Luchoro D."/>
            <person name="Karlsson R."/>
            <person name="Svensson-Stadler L."/>
            <person name="Chun J."/>
            <person name="Moore E."/>
        </authorList>
    </citation>
    <scope>NUCLEOTIDE SEQUENCE</scope>
    <source>
        <strain evidence="9">CCUG 49675</strain>
    </source>
</reference>
<feature type="non-terminal residue" evidence="9">
    <location>
        <position position="163"/>
    </location>
</feature>
<evidence type="ECO:0000259" key="8">
    <source>
        <dbReference type="Pfam" id="PF02773"/>
    </source>
</evidence>
<keyword evidence="3" id="KW-0479">Metal-binding</keyword>
<dbReference type="AlphaFoldDB" id="A0A643CY71"/>
<evidence type="ECO:0000256" key="7">
    <source>
        <dbReference type="ARBA" id="ARBA00022958"/>
    </source>
</evidence>
<gene>
    <name evidence="9" type="ORF">F7R09_30280</name>
</gene>
<dbReference type="Gene3D" id="3.30.300.10">
    <property type="match status" value="3"/>
</dbReference>
<comment type="caution">
    <text evidence="9">The sequence shown here is derived from an EMBL/GenBank/DDBJ whole genome shotgun (WGS) entry which is preliminary data.</text>
</comment>
<dbReference type="InterPro" id="IPR002133">
    <property type="entry name" value="S-AdoMet_synthetase"/>
</dbReference>
<dbReference type="GO" id="GO:0004478">
    <property type="term" value="F:methionine adenosyltransferase activity"/>
    <property type="evidence" value="ECO:0007669"/>
    <property type="project" value="UniProtKB-EC"/>
</dbReference>
<dbReference type="GO" id="GO:0005524">
    <property type="term" value="F:ATP binding"/>
    <property type="evidence" value="ECO:0007669"/>
    <property type="project" value="UniProtKB-KW"/>
</dbReference>
<evidence type="ECO:0000313" key="9">
    <source>
        <dbReference type="EMBL" id="KAB0482227.1"/>
    </source>
</evidence>
<dbReference type="InterPro" id="IPR022636">
    <property type="entry name" value="S-AdoMet_synthetase_sfam"/>
</dbReference>
<feature type="domain" description="S-adenosylmethionine synthetase C-terminal" evidence="8">
    <location>
        <begin position="59"/>
        <end position="163"/>
    </location>
</feature>
<dbReference type="GO" id="GO:0006556">
    <property type="term" value="P:S-adenosylmethionine biosynthetic process"/>
    <property type="evidence" value="ECO:0007669"/>
    <property type="project" value="InterPro"/>
</dbReference>
<sequence length="163" mass="17618">IHTIVVSAPCVESMKIEDLRSLVMKLILDSNLPKELFDPNKTRILINPTGKYVNHSSLHDSGLTGRKLIVDSFGGYSPIGGGAQSSKDYTKVDRSGLYAGRWLAKNIVAAGLAKKCIVQLSYAIGVAKPTSVSVDCMGTNTSVNDDVLSDFVMQNFSLTPNWI</sequence>
<dbReference type="InterPro" id="IPR022630">
    <property type="entry name" value="S-AdoMet_synt_C"/>
</dbReference>
<dbReference type="PANTHER" id="PTHR11964">
    <property type="entry name" value="S-ADENOSYLMETHIONINE SYNTHETASE"/>
    <property type="match status" value="1"/>
</dbReference>
<keyword evidence="2 9" id="KW-0808">Transferase</keyword>
<evidence type="ECO:0000256" key="1">
    <source>
        <dbReference type="ARBA" id="ARBA00022563"/>
    </source>
</evidence>
<keyword evidence="5" id="KW-0067">ATP-binding</keyword>
<keyword evidence="1" id="KW-0554">One-carbon metabolism</keyword>
<evidence type="ECO:0000256" key="4">
    <source>
        <dbReference type="ARBA" id="ARBA00022741"/>
    </source>
</evidence>
<organism evidence="9">
    <name type="scientific">Pseudomonas vancouverensis</name>
    <dbReference type="NCBI Taxonomy" id="95300"/>
    <lineage>
        <taxon>Bacteria</taxon>
        <taxon>Pseudomonadati</taxon>
        <taxon>Pseudomonadota</taxon>
        <taxon>Gammaproteobacteria</taxon>
        <taxon>Pseudomonadales</taxon>
        <taxon>Pseudomonadaceae</taxon>
        <taxon>Pseudomonas</taxon>
    </lineage>
</organism>
<dbReference type="EC" id="2.5.1.6" evidence="9"/>
<evidence type="ECO:0000256" key="3">
    <source>
        <dbReference type="ARBA" id="ARBA00022723"/>
    </source>
</evidence>
<dbReference type="GO" id="GO:0046872">
    <property type="term" value="F:metal ion binding"/>
    <property type="evidence" value="ECO:0007669"/>
    <property type="project" value="UniProtKB-KW"/>
</dbReference>